<keyword evidence="1" id="KW-1133">Transmembrane helix</keyword>
<protein>
    <submittedName>
        <fullName evidence="2">Uncharacterized protein</fullName>
    </submittedName>
</protein>
<name>A0A3N4JZU1_9PEZI</name>
<organism evidence="2 3">
    <name type="scientific">Choiromyces venosus 120613-1</name>
    <dbReference type="NCBI Taxonomy" id="1336337"/>
    <lineage>
        <taxon>Eukaryota</taxon>
        <taxon>Fungi</taxon>
        <taxon>Dikarya</taxon>
        <taxon>Ascomycota</taxon>
        <taxon>Pezizomycotina</taxon>
        <taxon>Pezizomycetes</taxon>
        <taxon>Pezizales</taxon>
        <taxon>Tuberaceae</taxon>
        <taxon>Choiromyces</taxon>
    </lineage>
</organism>
<sequence>MRSQRCCRDDIMQPGYPRLKRMWKKMLVWVFSPFNFLFPIQCSLIQGPGKRFERGRDRKSAPPVVAPVILSLRISLLLIGLLSRED</sequence>
<keyword evidence="3" id="KW-1185">Reference proteome</keyword>
<dbReference type="EMBL" id="ML120361">
    <property type="protein sequence ID" value="RPB03890.1"/>
    <property type="molecule type" value="Genomic_DNA"/>
</dbReference>
<keyword evidence="1" id="KW-0812">Transmembrane</keyword>
<proteinExistence type="predicted"/>
<accession>A0A3N4JZU1</accession>
<dbReference type="AlphaFoldDB" id="A0A3N4JZU1"/>
<gene>
    <name evidence="2" type="ORF">L873DRAFT_105500</name>
</gene>
<feature type="transmembrane region" description="Helical" evidence="1">
    <location>
        <begin position="26"/>
        <end position="44"/>
    </location>
</feature>
<feature type="transmembrane region" description="Helical" evidence="1">
    <location>
        <begin position="64"/>
        <end position="83"/>
    </location>
</feature>
<reference evidence="2 3" key="1">
    <citation type="journal article" date="2018" name="Nat. Ecol. Evol.">
        <title>Pezizomycetes genomes reveal the molecular basis of ectomycorrhizal truffle lifestyle.</title>
        <authorList>
            <person name="Murat C."/>
            <person name="Payen T."/>
            <person name="Noel B."/>
            <person name="Kuo A."/>
            <person name="Morin E."/>
            <person name="Chen J."/>
            <person name="Kohler A."/>
            <person name="Krizsan K."/>
            <person name="Balestrini R."/>
            <person name="Da Silva C."/>
            <person name="Montanini B."/>
            <person name="Hainaut M."/>
            <person name="Levati E."/>
            <person name="Barry K.W."/>
            <person name="Belfiori B."/>
            <person name="Cichocki N."/>
            <person name="Clum A."/>
            <person name="Dockter R.B."/>
            <person name="Fauchery L."/>
            <person name="Guy J."/>
            <person name="Iotti M."/>
            <person name="Le Tacon F."/>
            <person name="Lindquist E.A."/>
            <person name="Lipzen A."/>
            <person name="Malagnac F."/>
            <person name="Mello A."/>
            <person name="Molinier V."/>
            <person name="Miyauchi S."/>
            <person name="Poulain J."/>
            <person name="Riccioni C."/>
            <person name="Rubini A."/>
            <person name="Sitrit Y."/>
            <person name="Splivallo R."/>
            <person name="Traeger S."/>
            <person name="Wang M."/>
            <person name="Zifcakova L."/>
            <person name="Wipf D."/>
            <person name="Zambonelli A."/>
            <person name="Paolocci F."/>
            <person name="Nowrousian M."/>
            <person name="Ottonello S."/>
            <person name="Baldrian P."/>
            <person name="Spatafora J.W."/>
            <person name="Henrissat B."/>
            <person name="Nagy L.G."/>
            <person name="Aury J.M."/>
            <person name="Wincker P."/>
            <person name="Grigoriev I.V."/>
            <person name="Bonfante P."/>
            <person name="Martin F.M."/>
        </authorList>
    </citation>
    <scope>NUCLEOTIDE SEQUENCE [LARGE SCALE GENOMIC DNA]</scope>
    <source>
        <strain evidence="2 3">120613-1</strain>
    </source>
</reference>
<evidence type="ECO:0000313" key="2">
    <source>
        <dbReference type="EMBL" id="RPB03890.1"/>
    </source>
</evidence>
<evidence type="ECO:0000256" key="1">
    <source>
        <dbReference type="SAM" id="Phobius"/>
    </source>
</evidence>
<keyword evidence="1" id="KW-0472">Membrane</keyword>
<evidence type="ECO:0000313" key="3">
    <source>
        <dbReference type="Proteomes" id="UP000276215"/>
    </source>
</evidence>
<dbReference type="Proteomes" id="UP000276215">
    <property type="component" value="Unassembled WGS sequence"/>
</dbReference>